<comment type="caution">
    <text evidence="1">The sequence shown here is derived from an EMBL/GenBank/DDBJ whole genome shotgun (WGS) entry which is preliminary data.</text>
</comment>
<organism evidence="1 2">
    <name type="scientific">Pallidibacillus thermolactis</name>
    <dbReference type="NCBI Taxonomy" id="251051"/>
    <lineage>
        <taxon>Bacteria</taxon>
        <taxon>Bacillati</taxon>
        <taxon>Bacillota</taxon>
        <taxon>Bacilli</taxon>
        <taxon>Bacillales</taxon>
        <taxon>Bacillaceae</taxon>
        <taxon>Pallidibacillus</taxon>
    </lineage>
</organism>
<dbReference type="EMBL" id="JAOUSE010000056">
    <property type="protein sequence ID" value="MCU9595500.1"/>
    <property type="molecule type" value="Genomic_DNA"/>
</dbReference>
<sequence length="149" mass="17380">MMVSLKDVNYEDSRVQMNMKLNKKEKIEDLLSLDIDVCFQFGFSKIESTIVWTQEDNNILEKQIMEIPNQSNIGLLTTIEPDLSFTYYIIPNQEEIEDFSDKEIVLFITLDSGHINNNMGTETGPTLKIITTYREMKKWISNIKTAFLR</sequence>
<accession>A0ABT2WIL2</accession>
<proteinExistence type="predicted"/>
<evidence type="ECO:0008006" key="3">
    <source>
        <dbReference type="Google" id="ProtNLM"/>
    </source>
</evidence>
<gene>
    <name evidence="1" type="ORF">OEV82_13730</name>
</gene>
<evidence type="ECO:0000313" key="1">
    <source>
        <dbReference type="EMBL" id="MCU9595500.1"/>
    </source>
</evidence>
<dbReference type="Proteomes" id="UP001208656">
    <property type="component" value="Unassembled WGS sequence"/>
</dbReference>
<evidence type="ECO:0000313" key="2">
    <source>
        <dbReference type="Proteomes" id="UP001208656"/>
    </source>
</evidence>
<dbReference type="RefSeq" id="WP_263062198.1">
    <property type="nucleotide sequence ID" value="NZ_JAOUSE010000056.1"/>
</dbReference>
<keyword evidence="2" id="KW-1185">Reference proteome</keyword>
<reference evidence="1 2" key="1">
    <citation type="submission" date="2022-10" db="EMBL/GenBank/DDBJ databases">
        <title>Description of Fervidibacillus gen. nov. in the family Fervidibacillaceae fam. nov. with two species, Fervidibacillus albus sp. nov., and Fervidibacillus halotolerans sp. nov., isolated from tidal flat sediments.</title>
        <authorList>
            <person name="Kwon K.K."/>
            <person name="Yang S.-H."/>
        </authorList>
    </citation>
    <scope>NUCLEOTIDE SEQUENCE [LARGE SCALE GENOMIC DNA]</scope>
    <source>
        <strain evidence="1 2">DSM 23332</strain>
    </source>
</reference>
<name>A0ABT2WIL2_9BACI</name>
<protein>
    <recommendedName>
        <fullName evidence="3">PH domain-containing protein</fullName>
    </recommendedName>
</protein>